<dbReference type="Proteomes" id="UP000317039">
    <property type="component" value="Chromosome"/>
</dbReference>
<keyword evidence="1" id="KW-0472">Membrane</keyword>
<reference evidence="3 4" key="1">
    <citation type="submission" date="2019-07" db="EMBL/GenBank/DDBJ databases">
        <title>Complete Genome Sequence and Methylome Analysis of Nocardia otitidis-caviarum NEB252.</title>
        <authorList>
            <person name="Fomenkov A."/>
            <person name="Anton B.P."/>
            <person name="Vincze T."/>
            <person name="Roberts R.J."/>
        </authorList>
    </citation>
    <scope>NUCLEOTIDE SEQUENCE [LARGE SCALE GENOMIC DNA]</scope>
    <source>
        <strain evidence="3 4">NEB252</strain>
    </source>
</reference>
<sequence length="614" mass="65831">MDSRPDRAPAAVSAVIGGLGLGLLLDAVALGLYSRFLADTVPLYDLSNEVPVVGVAERLGLCAAIMSAIVLAAGVVNFAAARRGDIRFVGRRTVSADSVSFWAISVVVVVLVAVIGVGLISHPLTVYGTVRSSYPYFPRLPAAMAAYVLAAVGTLSALVGILGGRRMHGRSARLVSITVALGVLVSVGVSTAAIRAGDDNVNIDHTTAAAAAEIPALPTALGTKHYRLFIPDDGSGVDIVVAGRGPVIGTGAGITAYDGATGAELWRYHRREQSGQHLLAYVGESLISTDGGAVVIAGWHEVGLIAFDAVTGEILWSDSDYTRDRRSGLPWEERLRHPNTRVEAAPGPLVLTHPTRISRYDPRTGKRLWLTDTAYSDCGGPQFNAAEAAPSDQVTDNGIYRAQPCSTENLTWWRITAIDPQRGTVIGTRDIDHQPTSARHAIPRMRKMANTMVVSWPLTNTWRDYAYLVLDSPDQLETTPITDNRPVSADPFGSDVLLERWLGTERPRSLHFEVAAIGSDTARYTVEGIRGMDSADNSRIFLTDELVEFDLYQLDSGFDLQIRAWRRTDGSPSDVQSIERDGGCSRTVLLAVPSALLAVCHGTQDVAVIGFTQQ</sequence>
<dbReference type="InterPro" id="IPR002372">
    <property type="entry name" value="PQQ_rpt_dom"/>
</dbReference>
<dbReference type="SUPFAM" id="SSF50998">
    <property type="entry name" value="Quinoprotein alcohol dehydrogenase-like"/>
    <property type="match status" value="1"/>
</dbReference>
<dbReference type="Pfam" id="PF13360">
    <property type="entry name" value="PQQ_2"/>
    <property type="match status" value="1"/>
</dbReference>
<feature type="transmembrane region" description="Helical" evidence="1">
    <location>
        <begin position="101"/>
        <end position="120"/>
    </location>
</feature>
<accession>A0A516NFD0</accession>
<dbReference type="AlphaFoldDB" id="A0A516NFD0"/>
<evidence type="ECO:0000313" key="4">
    <source>
        <dbReference type="Proteomes" id="UP000317039"/>
    </source>
</evidence>
<dbReference type="Gene3D" id="2.130.10.10">
    <property type="entry name" value="YVTN repeat-like/Quinoprotein amine dehydrogenase"/>
    <property type="match status" value="1"/>
</dbReference>
<dbReference type="EMBL" id="CP041695">
    <property type="protein sequence ID" value="QDP77612.1"/>
    <property type="molecule type" value="Genomic_DNA"/>
</dbReference>
<feature type="transmembrane region" description="Helical" evidence="1">
    <location>
        <begin position="174"/>
        <end position="194"/>
    </location>
</feature>
<evidence type="ECO:0000256" key="1">
    <source>
        <dbReference type="SAM" id="Phobius"/>
    </source>
</evidence>
<organism evidence="3 4">
    <name type="scientific">Nocardia otitidiscaviarum</name>
    <dbReference type="NCBI Taxonomy" id="1823"/>
    <lineage>
        <taxon>Bacteria</taxon>
        <taxon>Bacillati</taxon>
        <taxon>Actinomycetota</taxon>
        <taxon>Actinomycetes</taxon>
        <taxon>Mycobacteriales</taxon>
        <taxon>Nocardiaceae</taxon>
        <taxon>Nocardia</taxon>
    </lineage>
</organism>
<proteinExistence type="predicted"/>
<dbReference type="InterPro" id="IPR015943">
    <property type="entry name" value="WD40/YVTN_repeat-like_dom_sf"/>
</dbReference>
<evidence type="ECO:0000259" key="2">
    <source>
        <dbReference type="Pfam" id="PF13360"/>
    </source>
</evidence>
<protein>
    <submittedName>
        <fullName evidence="3">PQQ-binding-like beta-propeller repeat protein</fullName>
    </submittedName>
</protein>
<gene>
    <name evidence="3" type="ORF">FOH10_01465</name>
</gene>
<dbReference type="KEGG" id="nod:FOH10_01465"/>
<keyword evidence="1" id="KW-0812">Transmembrane</keyword>
<keyword evidence="1" id="KW-1133">Transmembrane helix</keyword>
<feature type="transmembrane region" description="Helical" evidence="1">
    <location>
        <begin position="12"/>
        <end position="38"/>
    </location>
</feature>
<feature type="transmembrane region" description="Helical" evidence="1">
    <location>
        <begin position="58"/>
        <end position="80"/>
    </location>
</feature>
<dbReference type="RefSeq" id="WP_143979326.1">
    <property type="nucleotide sequence ID" value="NZ_CP041695.1"/>
</dbReference>
<dbReference type="InterPro" id="IPR011047">
    <property type="entry name" value="Quinoprotein_ADH-like_sf"/>
</dbReference>
<evidence type="ECO:0000313" key="3">
    <source>
        <dbReference type="EMBL" id="QDP77612.1"/>
    </source>
</evidence>
<dbReference type="GeneID" id="80331070"/>
<feature type="transmembrane region" description="Helical" evidence="1">
    <location>
        <begin position="140"/>
        <end position="162"/>
    </location>
</feature>
<feature type="domain" description="Pyrrolo-quinoline quinone repeat" evidence="2">
    <location>
        <begin position="254"/>
        <end position="453"/>
    </location>
</feature>
<name>A0A516NFD0_9NOCA</name>